<sequence>MTETEQSQSGGMTLAEIYCGWGHYQRLLVEALAPLNEEQLELRVAPHLRSIRQIVVHITAVRAGWFGGVMEVEPGQLLPYARWSKQAPNGPVTVLIAGLQTTWRIIDEQLARWTLADLATGFSGLWRSGPYSYTRQEVIWHLIEHNLHHGGELFFILSCHGLPTPEL</sequence>
<evidence type="ECO:0000256" key="1">
    <source>
        <dbReference type="ARBA" id="ARBA00008635"/>
    </source>
</evidence>
<protein>
    <recommendedName>
        <fullName evidence="5">Damage-inducible protein DinB</fullName>
    </recommendedName>
</protein>
<dbReference type="InterPro" id="IPR007837">
    <property type="entry name" value="DinB"/>
</dbReference>
<dbReference type="EMBL" id="MCIF01000002">
    <property type="protein sequence ID" value="RAQ94438.1"/>
    <property type="molecule type" value="Genomic_DNA"/>
</dbReference>
<evidence type="ECO:0000313" key="3">
    <source>
        <dbReference type="EMBL" id="RAQ94438.1"/>
    </source>
</evidence>
<organism evidence="3 4">
    <name type="scientific">Thermogemmatispora tikiterensis</name>
    <dbReference type="NCBI Taxonomy" id="1825093"/>
    <lineage>
        <taxon>Bacteria</taxon>
        <taxon>Bacillati</taxon>
        <taxon>Chloroflexota</taxon>
        <taxon>Ktedonobacteria</taxon>
        <taxon>Thermogemmatisporales</taxon>
        <taxon>Thermogemmatisporaceae</taxon>
        <taxon>Thermogemmatispora</taxon>
    </lineage>
</organism>
<accession>A0A328VA44</accession>
<name>A0A328VA44_9CHLR</name>
<proteinExistence type="inferred from homology"/>
<dbReference type="RefSeq" id="WP_112426336.1">
    <property type="nucleotide sequence ID" value="NZ_MCIF01000002.1"/>
</dbReference>
<dbReference type="InterPro" id="IPR034660">
    <property type="entry name" value="DinB/YfiT-like"/>
</dbReference>
<keyword evidence="2" id="KW-0479">Metal-binding</keyword>
<comment type="similarity">
    <text evidence="1">Belongs to the DinB family.</text>
</comment>
<evidence type="ECO:0000256" key="2">
    <source>
        <dbReference type="ARBA" id="ARBA00022723"/>
    </source>
</evidence>
<keyword evidence="4" id="KW-1185">Reference proteome</keyword>
<comment type="caution">
    <text evidence="3">The sequence shown here is derived from an EMBL/GenBank/DDBJ whole genome shotgun (WGS) entry which is preliminary data.</text>
</comment>
<reference evidence="3 4" key="1">
    <citation type="submission" date="2016-08" db="EMBL/GenBank/DDBJ databases">
        <title>Analysis of Carbohydrate Active Enzymes in Thermogemmatispora T81 Reveals Carbohydrate Degradation Ability.</title>
        <authorList>
            <person name="Tomazini A."/>
            <person name="Lal S."/>
            <person name="Stott M."/>
            <person name="Henrissat B."/>
            <person name="Polikarpov I."/>
            <person name="Sparling R."/>
            <person name="Levin D.B."/>
        </authorList>
    </citation>
    <scope>NUCLEOTIDE SEQUENCE [LARGE SCALE GENOMIC DNA]</scope>
    <source>
        <strain evidence="3 4">T81</strain>
    </source>
</reference>
<dbReference type="Proteomes" id="UP000248706">
    <property type="component" value="Unassembled WGS sequence"/>
</dbReference>
<evidence type="ECO:0000313" key="4">
    <source>
        <dbReference type="Proteomes" id="UP000248706"/>
    </source>
</evidence>
<dbReference type="Pfam" id="PF05163">
    <property type="entry name" value="DinB"/>
    <property type="match status" value="1"/>
</dbReference>
<dbReference type="SUPFAM" id="SSF109854">
    <property type="entry name" value="DinB/YfiT-like putative metalloenzymes"/>
    <property type="match status" value="1"/>
</dbReference>
<dbReference type="OrthoDB" id="157719at2"/>
<evidence type="ECO:0008006" key="5">
    <source>
        <dbReference type="Google" id="ProtNLM"/>
    </source>
</evidence>
<gene>
    <name evidence="3" type="ORF">A4R35_02760</name>
</gene>
<dbReference type="Gene3D" id="1.20.120.450">
    <property type="entry name" value="dinb family like domain"/>
    <property type="match status" value="1"/>
</dbReference>
<dbReference type="AlphaFoldDB" id="A0A328VA44"/>